<accession>A0A378JFG1</accession>
<reference evidence="2 3" key="1">
    <citation type="submission" date="2018-06" db="EMBL/GenBank/DDBJ databases">
        <authorList>
            <consortium name="Pathogen Informatics"/>
            <person name="Doyle S."/>
        </authorList>
    </citation>
    <scope>NUCLEOTIDE SEQUENCE [LARGE SCALE GENOMIC DNA]</scope>
    <source>
        <strain evidence="2 3">NCTC13292</strain>
    </source>
</reference>
<dbReference type="EMBL" id="UGOA01000001">
    <property type="protein sequence ID" value="STX43410.1"/>
    <property type="molecule type" value="Genomic_DNA"/>
</dbReference>
<protein>
    <recommendedName>
        <fullName evidence="4">Lipoprotein</fullName>
    </recommendedName>
</protein>
<dbReference type="AlphaFoldDB" id="A0A378JFG1"/>
<keyword evidence="3" id="KW-1185">Reference proteome</keyword>
<evidence type="ECO:0008006" key="4">
    <source>
        <dbReference type="Google" id="ProtNLM"/>
    </source>
</evidence>
<organism evidence="2 3">
    <name type="scientific">Legionella donaldsonii</name>
    <dbReference type="NCBI Taxonomy" id="45060"/>
    <lineage>
        <taxon>Bacteria</taxon>
        <taxon>Pseudomonadati</taxon>
        <taxon>Pseudomonadota</taxon>
        <taxon>Gammaproteobacteria</taxon>
        <taxon>Legionellales</taxon>
        <taxon>Legionellaceae</taxon>
        <taxon>Legionella</taxon>
    </lineage>
</organism>
<name>A0A378JFG1_9GAMM</name>
<gene>
    <name evidence="2" type="ORF">NCTC13292_02160</name>
</gene>
<dbReference type="Proteomes" id="UP000254677">
    <property type="component" value="Unassembled WGS sequence"/>
</dbReference>
<proteinExistence type="predicted"/>
<evidence type="ECO:0000313" key="3">
    <source>
        <dbReference type="Proteomes" id="UP000254677"/>
    </source>
</evidence>
<dbReference type="RefSeq" id="WP_115221776.1">
    <property type="nucleotide sequence ID" value="NZ_CAXYJE010000002.1"/>
</dbReference>
<feature type="compositionally biased region" description="Basic and acidic residues" evidence="1">
    <location>
        <begin position="89"/>
        <end position="100"/>
    </location>
</feature>
<dbReference type="OrthoDB" id="9900169at2"/>
<sequence>MKRLLALLALLPSLGSCTLENDYYYYDRYYEPAPRPFYHHSAPAPRAYHHYHHHENRESHYHGHGSVMPESRVHEHPGNYGNGYVYGHDSVEEGHMHGHD</sequence>
<evidence type="ECO:0000256" key="1">
    <source>
        <dbReference type="SAM" id="MobiDB-lite"/>
    </source>
</evidence>
<feature type="region of interest" description="Disordered" evidence="1">
    <location>
        <begin position="48"/>
        <end position="100"/>
    </location>
</feature>
<dbReference type="PROSITE" id="PS51257">
    <property type="entry name" value="PROKAR_LIPOPROTEIN"/>
    <property type="match status" value="1"/>
</dbReference>
<evidence type="ECO:0000313" key="2">
    <source>
        <dbReference type="EMBL" id="STX43410.1"/>
    </source>
</evidence>